<reference evidence="1 2" key="2">
    <citation type="journal article" date="2022" name="Mol. Ecol. Resour.">
        <title>The genomes of chicory, endive, great burdock and yacon provide insights into Asteraceae paleo-polyploidization history and plant inulin production.</title>
        <authorList>
            <person name="Fan W."/>
            <person name="Wang S."/>
            <person name="Wang H."/>
            <person name="Wang A."/>
            <person name="Jiang F."/>
            <person name="Liu H."/>
            <person name="Zhao H."/>
            <person name="Xu D."/>
            <person name="Zhang Y."/>
        </authorList>
    </citation>
    <scope>NUCLEOTIDE SEQUENCE [LARGE SCALE GENOMIC DNA]</scope>
    <source>
        <strain evidence="2">cv. Punajuju</strain>
        <tissue evidence="1">Leaves</tissue>
    </source>
</reference>
<comment type="caution">
    <text evidence="1">The sequence shown here is derived from an EMBL/GenBank/DDBJ whole genome shotgun (WGS) entry which is preliminary data.</text>
</comment>
<dbReference type="EMBL" id="CM042015">
    <property type="protein sequence ID" value="KAI3708175.1"/>
    <property type="molecule type" value="Genomic_DNA"/>
</dbReference>
<accession>A0ACB9AIC2</accession>
<organism evidence="1 2">
    <name type="scientific">Cichorium intybus</name>
    <name type="common">Chicory</name>
    <dbReference type="NCBI Taxonomy" id="13427"/>
    <lineage>
        <taxon>Eukaryota</taxon>
        <taxon>Viridiplantae</taxon>
        <taxon>Streptophyta</taxon>
        <taxon>Embryophyta</taxon>
        <taxon>Tracheophyta</taxon>
        <taxon>Spermatophyta</taxon>
        <taxon>Magnoliopsida</taxon>
        <taxon>eudicotyledons</taxon>
        <taxon>Gunneridae</taxon>
        <taxon>Pentapetalae</taxon>
        <taxon>asterids</taxon>
        <taxon>campanulids</taxon>
        <taxon>Asterales</taxon>
        <taxon>Asteraceae</taxon>
        <taxon>Cichorioideae</taxon>
        <taxon>Cichorieae</taxon>
        <taxon>Cichoriinae</taxon>
        <taxon>Cichorium</taxon>
    </lineage>
</organism>
<name>A0ACB9AIC2_CICIN</name>
<keyword evidence="2" id="KW-1185">Reference proteome</keyword>
<dbReference type="Proteomes" id="UP001055811">
    <property type="component" value="Linkage Group LG07"/>
</dbReference>
<sequence length="344" mass="39046">MENYSLLIPLLLLLSREGLSEFREKWTTNKHQQKLSKWISMFISPSGEHVAIAVGNEITILQRDDTYQEPCGIFTCSYPITYIFGAWSEDHGVLGVYDSTDTLYFIRANGEEITRITKQHLKVPLPIISFVIHDDKNVKKSCLCTFSILASDGSVHDIEISQDPSASISTTSSSNVDSLLQKKFLQNISCCGSHPDSSLLALVSTYNISLWQWCRQSGLQQVSSSEFKGLYTKTKGYTDQMSSPKVVFSPQGEFIATVDSVVSDLAECRHHHHQLVFFASNPPFLQGDYREIKWVITPEQDFPLEDKECLIALNREGNCIFLELNLELPHYLDWGEWKKTMKCL</sequence>
<evidence type="ECO:0000313" key="2">
    <source>
        <dbReference type="Proteomes" id="UP001055811"/>
    </source>
</evidence>
<evidence type="ECO:0000313" key="1">
    <source>
        <dbReference type="EMBL" id="KAI3708175.1"/>
    </source>
</evidence>
<protein>
    <submittedName>
        <fullName evidence="1">Uncharacterized protein</fullName>
    </submittedName>
</protein>
<gene>
    <name evidence="1" type="ORF">L2E82_37298</name>
</gene>
<proteinExistence type="predicted"/>
<reference evidence="2" key="1">
    <citation type="journal article" date="2022" name="Mol. Ecol. Resour.">
        <title>The genomes of chicory, endive, great burdock and yacon provide insights into Asteraceae palaeo-polyploidization history and plant inulin production.</title>
        <authorList>
            <person name="Fan W."/>
            <person name="Wang S."/>
            <person name="Wang H."/>
            <person name="Wang A."/>
            <person name="Jiang F."/>
            <person name="Liu H."/>
            <person name="Zhao H."/>
            <person name="Xu D."/>
            <person name="Zhang Y."/>
        </authorList>
    </citation>
    <scope>NUCLEOTIDE SEQUENCE [LARGE SCALE GENOMIC DNA]</scope>
    <source>
        <strain evidence="2">cv. Punajuju</strain>
    </source>
</reference>